<evidence type="ECO:0000313" key="4">
    <source>
        <dbReference type="Proteomes" id="UP000280599"/>
    </source>
</evidence>
<accession>A0A3M3IPJ2</accession>
<proteinExistence type="predicted"/>
<dbReference type="InterPro" id="IPR022688">
    <property type="entry name" value="G2P_C"/>
</dbReference>
<organism evidence="3 4">
    <name type="scientific">Pseudomonas savastanoi pv. glycinea</name>
    <name type="common">Pseudomonas syringae pv. glycinea</name>
    <dbReference type="NCBI Taxonomy" id="318"/>
    <lineage>
        <taxon>Bacteria</taxon>
        <taxon>Pseudomonadati</taxon>
        <taxon>Pseudomonadota</taxon>
        <taxon>Gammaproteobacteria</taxon>
        <taxon>Pseudomonadales</taxon>
        <taxon>Pseudomonadaceae</taxon>
        <taxon>Pseudomonas</taxon>
    </lineage>
</organism>
<dbReference type="Pfam" id="PF05144">
    <property type="entry name" value="Phage_CRI"/>
    <property type="match status" value="1"/>
</dbReference>
<feature type="domain" description="Replication-associated protein G2P N-terminal" evidence="1">
    <location>
        <begin position="4"/>
        <end position="248"/>
    </location>
</feature>
<name>A0A3M3IPJ2_PSESG</name>
<dbReference type="EMBL" id="RBPT01000085">
    <property type="protein sequence ID" value="RMO51001.1"/>
    <property type="molecule type" value="Genomic_DNA"/>
</dbReference>
<dbReference type="Pfam" id="PF05155">
    <property type="entry name" value="G2P_X_C"/>
    <property type="match status" value="1"/>
</dbReference>
<dbReference type="AlphaFoldDB" id="A0A3M3IPJ2"/>
<evidence type="ECO:0000313" key="3">
    <source>
        <dbReference type="EMBL" id="RMO51001.1"/>
    </source>
</evidence>
<sequence length="378" mass="42792">MKFYDWLTVSQEHDHDLPLVCDTFFMSVDAITGDVLSTTQRKVKHQASFSTSVFIHVIGRTVRVDGNPSRVGRLDNLFGFSTIDQCITVFNQLLAERGLPPFTRCTRTYIRDGKSGGFSGDLVADGAVIHRIDMTTNISVGFGNEPLYIKSLSSQRIGHSIGFLYPNGKTCTWTPEGNGKGGRLEYRKAYCKATELSKKLLPRILRDFGPTSAEYEYVCKVRDYCVENGVVRMEQELKAEYLKRKGLAFWGLFDENLLQAKHNEFLSVDQKLQVSAMDITTIADELLNRGYVRSRQSANSTASVAFLWMQGQPLGIKQRQFDEHASRLNKIGINIRNECDHSKFSPVIIKQVREINKTVLHIPDGNWYRKPNHLQVAA</sequence>
<feature type="domain" description="Replication-associated protein G2P C-terminal" evidence="2">
    <location>
        <begin position="287"/>
        <end position="372"/>
    </location>
</feature>
<dbReference type="RefSeq" id="WP_032707119.1">
    <property type="nucleotide sequence ID" value="NZ_RBNZ01000463.1"/>
</dbReference>
<dbReference type="GO" id="GO:0006260">
    <property type="term" value="P:DNA replication"/>
    <property type="evidence" value="ECO:0007669"/>
    <property type="project" value="InterPro"/>
</dbReference>
<dbReference type="InterPro" id="IPR022686">
    <property type="entry name" value="G2P_N"/>
</dbReference>
<reference evidence="3 4" key="1">
    <citation type="submission" date="2018-08" db="EMBL/GenBank/DDBJ databases">
        <title>Recombination of ecologically and evolutionarily significant loci maintains genetic cohesion in the Pseudomonas syringae species complex.</title>
        <authorList>
            <person name="Dillon M."/>
            <person name="Thakur S."/>
            <person name="Almeida R.N.D."/>
            <person name="Weir B.S."/>
            <person name="Guttman D.S."/>
        </authorList>
    </citation>
    <scope>NUCLEOTIDE SEQUENCE [LARGE SCALE GENOMIC DNA]</scope>
    <source>
        <strain evidence="3 4">ICMP 867</strain>
    </source>
</reference>
<comment type="caution">
    <text evidence="3">The sequence shown here is derived from an EMBL/GenBank/DDBJ whole genome shotgun (WGS) entry which is preliminary data.</text>
</comment>
<protein>
    <submittedName>
        <fullName evidence="3">Uncharacterized protein</fullName>
    </submittedName>
</protein>
<evidence type="ECO:0000259" key="2">
    <source>
        <dbReference type="Pfam" id="PF05155"/>
    </source>
</evidence>
<dbReference type="Proteomes" id="UP000280599">
    <property type="component" value="Unassembled WGS sequence"/>
</dbReference>
<gene>
    <name evidence="3" type="ORF">ALQ41_200173</name>
</gene>
<evidence type="ECO:0000259" key="1">
    <source>
        <dbReference type="Pfam" id="PF05144"/>
    </source>
</evidence>